<reference evidence="2 3" key="1">
    <citation type="submission" date="2019-09" db="EMBL/GenBank/DDBJ databases">
        <title>Chitinophaga ginsengihumi sp. nov., isolated from soil of ginseng rhizosphere.</title>
        <authorList>
            <person name="Lee J."/>
        </authorList>
    </citation>
    <scope>NUCLEOTIDE SEQUENCE [LARGE SCALE GENOMIC DNA]</scope>
    <source>
        <strain evidence="2 3">BN140078</strain>
    </source>
</reference>
<dbReference type="Pfam" id="PF14559">
    <property type="entry name" value="TPR_19"/>
    <property type="match status" value="1"/>
</dbReference>
<feature type="repeat" description="TPR" evidence="1">
    <location>
        <begin position="44"/>
        <end position="77"/>
    </location>
</feature>
<proteinExistence type="predicted"/>
<sequence>MSKHTVQIAAKQLHDEARALGGSGKYDEAIKKLEEAMKMEPTWPYPVYDLAFTYLLKGDPAKALEYYQQTDRLEPKGFFTAKTAIYSLEGEKTGKFPAGLYMAYIQIEWTNDPAKKMEIAKAITEQAPAYAPAWKELATLTEDSTLRLAAINTGLSKDPDPDTKGMLLINKAIILNENGEKEVAKKMLGDIIFSNESTTGSVEFAKIALKSVVAN</sequence>
<dbReference type="Proteomes" id="UP000324611">
    <property type="component" value="Unassembled WGS sequence"/>
</dbReference>
<keyword evidence="1" id="KW-0802">TPR repeat</keyword>
<dbReference type="SMART" id="SM00028">
    <property type="entry name" value="TPR"/>
    <property type="match status" value="2"/>
</dbReference>
<dbReference type="InterPro" id="IPR011990">
    <property type="entry name" value="TPR-like_helical_dom_sf"/>
</dbReference>
<evidence type="ECO:0000256" key="1">
    <source>
        <dbReference type="PROSITE-ProRule" id="PRU00339"/>
    </source>
</evidence>
<dbReference type="PROSITE" id="PS50005">
    <property type="entry name" value="TPR"/>
    <property type="match status" value="2"/>
</dbReference>
<dbReference type="Gene3D" id="1.25.40.10">
    <property type="entry name" value="Tetratricopeptide repeat domain"/>
    <property type="match status" value="1"/>
</dbReference>
<dbReference type="InterPro" id="IPR019734">
    <property type="entry name" value="TPR_rpt"/>
</dbReference>
<keyword evidence="3" id="KW-1185">Reference proteome</keyword>
<organism evidence="2 3">
    <name type="scientific">Chitinophaga agrisoli</name>
    <dbReference type="NCBI Taxonomy" id="2607653"/>
    <lineage>
        <taxon>Bacteria</taxon>
        <taxon>Pseudomonadati</taxon>
        <taxon>Bacteroidota</taxon>
        <taxon>Chitinophagia</taxon>
        <taxon>Chitinophagales</taxon>
        <taxon>Chitinophagaceae</taxon>
        <taxon>Chitinophaga</taxon>
    </lineage>
</organism>
<comment type="caution">
    <text evidence="2">The sequence shown here is derived from an EMBL/GenBank/DDBJ whole genome shotgun (WGS) entry which is preliminary data.</text>
</comment>
<dbReference type="AlphaFoldDB" id="A0A5B2VPI6"/>
<protein>
    <submittedName>
        <fullName evidence="2">Uncharacterized protein</fullName>
    </submittedName>
</protein>
<dbReference type="SUPFAM" id="SSF48452">
    <property type="entry name" value="TPR-like"/>
    <property type="match status" value="1"/>
</dbReference>
<accession>A0A5B2VPI6</accession>
<reference evidence="2 3" key="2">
    <citation type="submission" date="2019-09" db="EMBL/GenBank/DDBJ databases">
        <authorList>
            <person name="Jin C."/>
        </authorList>
    </citation>
    <scope>NUCLEOTIDE SEQUENCE [LARGE SCALE GENOMIC DNA]</scope>
    <source>
        <strain evidence="2 3">BN140078</strain>
    </source>
</reference>
<evidence type="ECO:0000313" key="2">
    <source>
        <dbReference type="EMBL" id="KAA2240935.1"/>
    </source>
</evidence>
<feature type="repeat" description="TPR" evidence="1">
    <location>
        <begin position="10"/>
        <end position="43"/>
    </location>
</feature>
<name>A0A5B2VPI6_9BACT</name>
<evidence type="ECO:0000313" key="3">
    <source>
        <dbReference type="Proteomes" id="UP000324611"/>
    </source>
</evidence>
<dbReference type="EMBL" id="VUOC01000004">
    <property type="protein sequence ID" value="KAA2240935.1"/>
    <property type="molecule type" value="Genomic_DNA"/>
</dbReference>
<gene>
    <name evidence="2" type="ORF">F0L74_24540</name>
</gene>